<evidence type="ECO:0000259" key="6">
    <source>
        <dbReference type="Pfam" id="PF25954"/>
    </source>
</evidence>
<dbReference type="InterPro" id="IPR006143">
    <property type="entry name" value="RND_pump_MFP"/>
</dbReference>
<comment type="similarity">
    <text evidence="2">Belongs to the membrane fusion protein (MFP) (TC 8.A.1) family.</text>
</comment>
<name>A0A9W6LV25_9HYPH</name>
<evidence type="ECO:0000256" key="1">
    <source>
        <dbReference type="ARBA" id="ARBA00004196"/>
    </source>
</evidence>
<sequence length="481" mass="51318">MARWLPDNVMTLGFAAVAAFALLTYANPDVGRFGTAQRGSPVEAKETAPKDAISKDVVTKEAGPVHDAGRFITAAIQRGVLEQIITATGTVQPVDTVEVGSQLAGQIAQLHVDFNDRVRLGDPLAELDQRSFLAKVEENRAALDMAVANVKVQQARLDRARIDLDNARGTKAVLQAKVESAQAVQLAAERNLDRKVALRSREVASPAALEEAQTDLASRKAQTREASTVLDLNGYAVEGAIAEVRRLEAELAQARAAVPQRQASLRGAEIDLDRTVIRSPTDGVVVGRFVNQGQTLAAGLEVRTAFNIAKNLAEMEVHARVDETDIGRVAAGQRASFGVDAYPGRRFEAVVRQVRKAPLVTQNVVTYTVVLKTDNRDGLLLPGMTALVKLTVHKDEDVLKVPLAALRFRPEGSAPRDPAAPSVWVRGADGGLEAVRVETGATSADLVALRAAGQLAEGSEVVVGQAEVPAGRRLFGVRLGF</sequence>
<accession>A0A9W6LV25</accession>
<dbReference type="EMBL" id="BSEC01000008">
    <property type="protein sequence ID" value="GLI96142.1"/>
    <property type="molecule type" value="Genomic_DNA"/>
</dbReference>
<gene>
    <name evidence="7" type="ORF">LMG27198_51350</name>
</gene>
<feature type="coiled-coil region" evidence="4">
    <location>
        <begin position="157"/>
        <end position="184"/>
    </location>
</feature>
<dbReference type="Pfam" id="PF25917">
    <property type="entry name" value="BSH_RND"/>
    <property type="match status" value="1"/>
</dbReference>
<evidence type="ECO:0000256" key="2">
    <source>
        <dbReference type="ARBA" id="ARBA00009477"/>
    </source>
</evidence>
<evidence type="ECO:0000256" key="3">
    <source>
        <dbReference type="ARBA" id="ARBA00023054"/>
    </source>
</evidence>
<dbReference type="InterPro" id="IPR050465">
    <property type="entry name" value="UPF0194_transport"/>
</dbReference>
<evidence type="ECO:0000313" key="8">
    <source>
        <dbReference type="Proteomes" id="UP001144323"/>
    </source>
</evidence>
<comment type="subcellular location">
    <subcellularLocation>
        <location evidence="1">Cell envelope</location>
    </subcellularLocation>
</comment>
<dbReference type="InterPro" id="IPR058792">
    <property type="entry name" value="Beta-barrel_RND_2"/>
</dbReference>
<proteinExistence type="inferred from homology"/>
<protein>
    <submittedName>
        <fullName evidence="7">Hemolysin secretion protein D</fullName>
    </submittedName>
</protein>
<dbReference type="PANTHER" id="PTHR32347">
    <property type="entry name" value="EFFLUX SYSTEM COMPONENT YKNX-RELATED"/>
    <property type="match status" value="1"/>
</dbReference>
<comment type="caution">
    <text evidence="7">The sequence shown here is derived from an EMBL/GenBank/DDBJ whole genome shotgun (WGS) entry which is preliminary data.</text>
</comment>
<dbReference type="GO" id="GO:0030313">
    <property type="term" value="C:cell envelope"/>
    <property type="evidence" value="ECO:0007669"/>
    <property type="project" value="UniProtKB-SubCell"/>
</dbReference>
<reference evidence="7" key="1">
    <citation type="journal article" date="2023" name="Int. J. Syst. Evol. Microbiol.">
        <title>Methylocystis iwaonis sp. nov., a type II methane-oxidizing bacterium from surface soil of a rice paddy field in Japan, and emended description of the genus Methylocystis (ex Whittenbury et al. 1970) Bowman et al. 1993.</title>
        <authorList>
            <person name="Kaise H."/>
            <person name="Sawadogo J.B."/>
            <person name="Alam M.S."/>
            <person name="Ueno C."/>
            <person name="Dianou D."/>
            <person name="Shinjo R."/>
            <person name="Asakawa S."/>
        </authorList>
    </citation>
    <scope>NUCLEOTIDE SEQUENCE</scope>
    <source>
        <strain evidence="7">LMG27198</strain>
    </source>
</reference>
<organism evidence="7 8">
    <name type="scientific">Methylocystis echinoides</name>
    <dbReference type="NCBI Taxonomy" id="29468"/>
    <lineage>
        <taxon>Bacteria</taxon>
        <taxon>Pseudomonadati</taxon>
        <taxon>Pseudomonadota</taxon>
        <taxon>Alphaproteobacteria</taxon>
        <taxon>Hyphomicrobiales</taxon>
        <taxon>Methylocystaceae</taxon>
        <taxon>Methylocystis</taxon>
    </lineage>
</organism>
<dbReference type="GO" id="GO:0022857">
    <property type="term" value="F:transmembrane transporter activity"/>
    <property type="evidence" value="ECO:0007669"/>
    <property type="project" value="InterPro"/>
</dbReference>
<dbReference type="InterPro" id="IPR058625">
    <property type="entry name" value="MdtA-like_BSH"/>
</dbReference>
<evidence type="ECO:0000259" key="5">
    <source>
        <dbReference type="Pfam" id="PF25917"/>
    </source>
</evidence>
<feature type="domain" description="CusB-like beta-barrel" evidence="6">
    <location>
        <begin position="317"/>
        <end position="391"/>
    </location>
</feature>
<evidence type="ECO:0000313" key="7">
    <source>
        <dbReference type="EMBL" id="GLI96142.1"/>
    </source>
</evidence>
<dbReference type="Gene3D" id="2.40.50.100">
    <property type="match status" value="1"/>
</dbReference>
<keyword evidence="3 4" id="KW-0175">Coiled coil</keyword>
<dbReference type="Proteomes" id="UP001144323">
    <property type="component" value="Unassembled WGS sequence"/>
</dbReference>
<dbReference type="NCBIfam" id="TIGR01730">
    <property type="entry name" value="RND_mfp"/>
    <property type="match status" value="1"/>
</dbReference>
<dbReference type="SUPFAM" id="SSF111369">
    <property type="entry name" value="HlyD-like secretion proteins"/>
    <property type="match status" value="2"/>
</dbReference>
<dbReference type="Pfam" id="PF25954">
    <property type="entry name" value="Beta-barrel_RND_2"/>
    <property type="match status" value="1"/>
</dbReference>
<feature type="domain" description="Multidrug resistance protein MdtA-like barrel-sandwich hybrid" evidence="5">
    <location>
        <begin position="96"/>
        <end position="299"/>
    </location>
</feature>
<dbReference type="GO" id="GO:0016020">
    <property type="term" value="C:membrane"/>
    <property type="evidence" value="ECO:0007669"/>
    <property type="project" value="InterPro"/>
</dbReference>
<keyword evidence="8" id="KW-1185">Reference proteome</keyword>
<evidence type="ECO:0000256" key="4">
    <source>
        <dbReference type="SAM" id="Coils"/>
    </source>
</evidence>
<dbReference type="Gene3D" id="2.40.420.20">
    <property type="match status" value="1"/>
</dbReference>
<dbReference type="AlphaFoldDB" id="A0A9W6LV25"/>
<dbReference type="PANTHER" id="PTHR32347:SF14">
    <property type="entry name" value="EFFLUX SYSTEM COMPONENT YKNX-RELATED"/>
    <property type="match status" value="1"/>
</dbReference>
<dbReference type="Gene3D" id="2.40.30.170">
    <property type="match status" value="1"/>
</dbReference>